<evidence type="ECO:0008006" key="4">
    <source>
        <dbReference type="Google" id="ProtNLM"/>
    </source>
</evidence>
<feature type="region of interest" description="Disordered" evidence="2">
    <location>
        <begin position="202"/>
        <end position="240"/>
    </location>
</feature>
<dbReference type="GO" id="GO:0000138">
    <property type="term" value="C:Golgi trans cisterna"/>
    <property type="evidence" value="ECO:0007669"/>
    <property type="project" value="TreeGrafter"/>
</dbReference>
<reference evidence="3" key="1">
    <citation type="submission" date="2021-01" db="EMBL/GenBank/DDBJ databases">
        <authorList>
            <person name="Corre E."/>
            <person name="Pelletier E."/>
            <person name="Niang G."/>
            <person name="Scheremetjew M."/>
            <person name="Finn R."/>
            <person name="Kale V."/>
            <person name="Holt S."/>
            <person name="Cochrane G."/>
            <person name="Meng A."/>
            <person name="Brown T."/>
            <person name="Cohen L."/>
        </authorList>
    </citation>
    <scope>NUCLEOTIDE SEQUENCE</scope>
    <source>
        <strain evidence="3">MM31A-1</strain>
    </source>
</reference>
<dbReference type="GO" id="GO:0005797">
    <property type="term" value="C:Golgi medial cisterna"/>
    <property type="evidence" value="ECO:0007669"/>
    <property type="project" value="TreeGrafter"/>
</dbReference>
<evidence type="ECO:0000313" key="3">
    <source>
        <dbReference type="EMBL" id="CAE0476896.1"/>
    </source>
</evidence>
<sequence>MGASASREKFRESFTELIDSDISPDDAEFWDELWKIPSSAEEVFELISPRSARFLRDERFDNLATLFTQATAQLCQIVETPYSIYFDQALNCVRVLTRVLPFLLEKGDLGTGDENVESLCWGTGEPLVDSIDGDRTAVSAAYRDSIVGKLIGGDDKYGAGGSGGGSGGSALDDDAPEPLALLAIHAAMHMLFLPQFTCDFYEEGEGEDDGDDNSNSASDDSHSSGESRSRSRKGGSKEGFLARVERRAREEEQAEKEAEEKEDNIMKKEVGLKSNSKARYVASGILLQPKPACIVWNKGCGVKSKTSIQDSNGRKFDKNRVEVLRLLLSACCDPLYTMAEDYNPLASRWLSVATAADAPNAICLFYSLLNTIVTYDPKSGLTGGAFAPDAHAKVVGLSAQLLCVLLDCGLPGNPEMCKNDDEEAIVDFGEAAKTGFTIFRTTLSRITSSKELTLIYDGLTRLLRNVHESGNTLLPGSTKGIQCYQEILVLFWKILDENPLFMNHVMTKCDVSKIVTPVCYILYQSRKDPTRIGLVHICTFLLLKLSGERSFGVGLNKPYDTKLPCDMPLFTGGHADLISITFHKLVVNGSIQLVPLYSCFLTILCNISPYWRKMSLVGAVKMVNLFELLASPKFLFSNYRAYHHLAQLLEIFNNIIQYQYHDNQHLVYAIIRRKDTFGKLATLSLSRAKNLYLKAYGDHLIAIGKGPGHKKIVSMKHVDEAGKSMSDMHLNDNHDHDHDDDSLDEETLLEKNFEPTDAWLAEFKDKMPFETITRLLQHLVPVIDDVIARVDGVIDEKVILDVLKDVTMVGLLPVPHPIVIRKYQPNQFTALWFTAYLWGVIYVNHQSLPIFDGKAIKLFRVSVDGLDYDDEDDDDLVQSDDEDYD</sequence>
<dbReference type="EMBL" id="HBIO01028327">
    <property type="protein sequence ID" value="CAE0476896.1"/>
    <property type="molecule type" value="Transcribed_RNA"/>
</dbReference>
<feature type="region of interest" description="Disordered" evidence="2">
    <location>
        <begin position="725"/>
        <end position="744"/>
    </location>
</feature>
<dbReference type="GO" id="GO:0016020">
    <property type="term" value="C:membrane"/>
    <property type="evidence" value="ECO:0007669"/>
    <property type="project" value="TreeGrafter"/>
</dbReference>
<dbReference type="Pfam" id="PF09742">
    <property type="entry name" value="Dymeclin"/>
    <property type="match status" value="1"/>
</dbReference>
<feature type="coiled-coil region" evidence="1">
    <location>
        <begin position="241"/>
        <end position="271"/>
    </location>
</feature>
<dbReference type="AlphaFoldDB" id="A0A7S3QGH5"/>
<dbReference type="PANTHER" id="PTHR21575:SF12">
    <property type="entry name" value="PROTEIN HID1"/>
    <property type="match status" value="1"/>
</dbReference>
<name>A0A7S3QGH5_9STRA</name>
<feature type="compositionally biased region" description="Acidic residues" evidence="2">
    <location>
        <begin position="202"/>
        <end position="212"/>
    </location>
</feature>
<dbReference type="InterPro" id="IPR026705">
    <property type="entry name" value="Hid-1/Ecm30"/>
</dbReference>
<protein>
    <recommendedName>
        <fullName evidence="4">Dymeclin</fullName>
    </recommendedName>
</protein>
<feature type="compositionally biased region" description="Basic and acidic residues" evidence="2">
    <location>
        <begin position="729"/>
        <end position="739"/>
    </location>
</feature>
<keyword evidence="1" id="KW-0175">Coiled coil</keyword>
<gene>
    <name evidence="3" type="ORF">CDEB00056_LOCUS21749</name>
</gene>
<feature type="compositionally biased region" description="Basic and acidic residues" evidence="2">
    <location>
        <begin position="219"/>
        <end position="229"/>
    </location>
</feature>
<accession>A0A7S3QGH5</accession>
<evidence type="ECO:0000256" key="2">
    <source>
        <dbReference type="SAM" id="MobiDB-lite"/>
    </source>
</evidence>
<proteinExistence type="predicted"/>
<dbReference type="PANTHER" id="PTHR21575">
    <property type="entry name" value="PROTEIN HID1"/>
    <property type="match status" value="1"/>
</dbReference>
<evidence type="ECO:0000256" key="1">
    <source>
        <dbReference type="SAM" id="Coils"/>
    </source>
</evidence>
<organism evidence="3">
    <name type="scientific">Chaetoceros debilis</name>
    <dbReference type="NCBI Taxonomy" id="122233"/>
    <lineage>
        <taxon>Eukaryota</taxon>
        <taxon>Sar</taxon>
        <taxon>Stramenopiles</taxon>
        <taxon>Ochrophyta</taxon>
        <taxon>Bacillariophyta</taxon>
        <taxon>Coscinodiscophyceae</taxon>
        <taxon>Chaetocerotophycidae</taxon>
        <taxon>Chaetocerotales</taxon>
        <taxon>Chaetocerotaceae</taxon>
        <taxon>Chaetoceros</taxon>
    </lineage>
</organism>